<proteinExistence type="predicted"/>
<gene>
    <name evidence="2" type="ORF">HYN46_15670</name>
</gene>
<name>A0A345PA41_9GAMM</name>
<dbReference type="KEGG" id="mbah:HYN46_15670"/>
<evidence type="ECO:0000256" key="1">
    <source>
        <dbReference type="SAM" id="MobiDB-lite"/>
    </source>
</evidence>
<reference evidence="2 3" key="1">
    <citation type="submission" date="2018-07" db="EMBL/GenBank/DDBJ databases">
        <title>Genome sequencing of Moraxellaceae gen. HYN0046.</title>
        <authorList>
            <person name="Kim M."/>
            <person name="Yi H."/>
        </authorList>
    </citation>
    <scope>NUCLEOTIDE SEQUENCE [LARGE SCALE GENOMIC DNA]</scope>
    <source>
        <strain evidence="2 3">HYN0046</strain>
    </source>
</reference>
<feature type="region of interest" description="Disordered" evidence="1">
    <location>
        <begin position="117"/>
        <end position="139"/>
    </location>
</feature>
<dbReference type="NCBIfam" id="TIGR00278">
    <property type="entry name" value="membrane protein insertion efficiency factor YidD"/>
    <property type="match status" value="1"/>
</dbReference>
<sequence>MKIFVLLMIRFYQRFLSPIKGYSCAYRVYTGQDSCSAYGYKVIDRYGAFIGYRLIQRRIRKCSEVIQQQNDRRGTKRYQPRYQSGDCDPGCDSFDLPSCDSSDLSDLCTLPCDSCDLDFSNDKKKDQKPMKYQPLPEKI</sequence>
<accession>A0A345PA41</accession>
<organism evidence="2 3">
    <name type="scientific">Aquirhabdus parva</name>
    <dbReference type="NCBI Taxonomy" id="2283318"/>
    <lineage>
        <taxon>Bacteria</taxon>
        <taxon>Pseudomonadati</taxon>
        <taxon>Pseudomonadota</taxon>
        <taxon>Gammaproteobacteria</taxon>
        <taxon>Moraxellales</taxon>
        <taxon>Moraxellaceae</taxon>
        <taxon>Aquirhabdus</taxon>
    </lineage>
</organism>
<dbReference type="EMBL" id="CP031222">
    <property type="protein sequence ID" value="AXI04150.1"/>
    <property type="molecule type" value="Genomic_DNA"/>
</dbReference>
<evidence type="ECO:0000313" key="3">
    <source>
        <dbReference type="Proteomes" id="UP000253940"/>
    </source>
</evidence>
<keyword evidence="3" id="KW-1185">Reference proteome</keyword>
<dbReference type="SMART" id="SM01234">
    <property type="entry name" value="Haemolytic"/>
    <property type="match status" value="1"/>
</dbReference>
<evidence type="ECO:0000313" key="2">
    <source>
        <dbReference type="EMBL" id="AXI04150.1"/>
    </source>
</evidence>
<dbReference type="RefSeq" id="WP_114900258.1">
    <property type="nucleotide sequence ID" value="NZ_CP031222.1"/>
</dbReference>
<protein>
    <submittedName>
        <fullName evidence="2">Membrane protein insertion efficiency factor YidD</fullName>
    </submittedName>
</protein>
<dbReference type="Pfam" id="PF01809">
    <property type="entry name" value="YidD"/>
    <property type="match status" value="1"/>
</dbReference>
<dbReference type="InterPro" id="IPR002696">
    <property type="entry name" value="Membr_insert_effic_factor_YidD"/>
</dbReference>
<dbReference type="OrthoDB" id="6629784at2"/>
<dbReference type="Proteomes" id="UP000253940">
    <property type="component" value="Chromosome"/>
</dbReference>
<feature type="compositionally biased region" description="Basic and acidic residues" evidence="1">
    <location>
        <begin position="120"/>
        <end position="129"/>
    </location>
</feature>
<dbReference type="AlphaFoldDB" id="A0A345PA41"/>